<feature type="domain" description="GHMP kinase C-terminal" evidence="9">
    <location>
        <begin position="213"/>
        <end position="266"/>
    </location>
</feature>
<dbReference type="GO" id="GO:0016114">
    <property type="term" value="P:terpenoid biosynthetic process"/>
    <property type="evidence" value="ECO:0007669"/>
    <property type="project" value="InterPro"/>
</dbReference>
<dbReference type="EMBL" id="UINC01005296">
    <property type="protein sequence ID" value="SVA20401.1"/>
    <property type="molecule type" value="Genomic_DNA"/>
</dbReference>
<dbReference type="HAMAP" id="MF_00061">
    <property type="entry name" value="IspE"/>
    <property type="match status" value="1"/>
</dbReference>
<evidence type="ECO:0000256" key="7">
    <source>
        <dbReference type="ARBA" id="ARBA00032554"/>
    </source>
</evidence>
<dbReference type="InterPro" id="IPR006204">
    <property type="entry name" value="GHMP_kinase_N_dom"/>
</dbReference>
<proteinExistence type="inferred from homology"/>
<dbReference type="GO" id="GO:0050515">
    <property type="term" value="F:4-(cytidine 5'-diphospho)-2-C-methyl-D-erythritol kinase activity"/>
    <property type="evidence" value="ECO:0007669"/>
    <property type="project" value="UniProtKB-EC"/>
</dbReference>
<dbReference type="Gene3D" id="3.30.70.890">
    <property type="entry name" value="GHMP kinase, C-terminal domain"/>
    <property type="match status" value="1"/>
</dbReference>
<evidence type="ECO:0000256" key="4">
    <source>
        <dbReference type="ARBA" id="ARBA00022741"/>
    </source>
</evidence>
<dbReference type="SUPFAM" id="SSF55060">
    <property type="entry name" value="GHMP Kinase, C-terminal domain"/>
    <property type="match status" value="1"/>
</dbReference>
<evidence type="ECO:0000256" key="1">
    <source>
        <dbReference type="ARBA" id="ARBA00009684"/>
    </source>
</evidence>
<organism evidence="10">
    <name type="scientific">marine metagenome</name>
    <dbReference type="NCBI Taxonomy" id="408172"/>
    <lineage>
        <taxon>unclassified sequences</taxon>
        <taxon>metagenomes</taxon>
        <taxon>ecological metagenomes</taxon>
    </lineage>
</organism>
<dbReference type="PANTHER" id="PTHR43527:SF2">
    <property type="entry name" value="4-DIPHOSPHOCYTIDYL-2-C-METHYL-D-ERYTHRITOL KINASE, CHLOROPLASTIC"/>
    <property type="match status" value="1"/>
</dbReference>
<comment type="similarity">
    <text evidence="1">Belongs to the GHMP kinase family. IspE subfamily.</text>
</comment>
<dbReference type="InterPro" id="IPR020568">
    <property type="entry name" value="Ribosomal_Su5_D2-typ_SF"/>
</dbReference>
<dbReference type="InterPro" id="IPR013750">
    <property type="entry name" value="GHMP_kinase_C_dom"/>
</dbReference>
<evidence type="ECO:0000259" key="9">
    <source>
        <dbReference type="Pfam" id="PF08544"/>
    </source>
</evidence>
<accession>A0A381TY78</accession>
<gene>
    <name evidence="10" type="ORF">METZ01_LOCUS73255</name>
</gene>
<dbReference type="PIRSF" id="PIRSF010376">
    <property type="entry name" value="IspE"/>
    <property type="match status" value="1"/>
</dbReference>
<evidence type="ECO:0000256" key="2">
    <source>
        <dbReference type="ARBA" id="ARBA00012052"/>
    </source>
</evidence>
<evidence type="ECO:0000256" key="3">
    <source>
        <dbReference type="ARBA" id="ARBA00022679"/>
    </source>
</evidence>
<dbReference type="NCBIfam" id="TIGR00154">
    <property type="entry name" value="ispE"/>
    <property type="match status" value="1"/>
</dbReference>
<keyword evidence="6" id="KW-0067">ATP-binding</keyword>
<sequence length="286" mass="31387">MKILTPAKINPLLYILSKREDGFHELYMHMVPVSLFDTLTFTHNDGQGLNLKVSGAEFSEPPEENLVVRAVRIFELESGETVNLNVILEKHIPSGAGLGGGSGNAAGTIQALNHLYRRSSETEGLLSPETILAIASELGSDVPFFLEPSPCEIKGRGEKIKPLLEFPKLFLIIIKPPLSISTKEAYKKCLPKKQTNLPNVCSIDDLKSYFQNQFETSLLVQYPVLSELKTLLLENGAFGALVSGSGSAVFGAYYNKKLQNQALKKLSCLTVGDIFSCETMATHSYY</sequence>
<dbReference type="Gene3D" id="3.30.230.10">
    <property type="match status" value="1"/>
</dbReference>
<dbReference type="Pfam" id="PF00288">
    <property type="entry name" value="GHMP_kinases_N"/>
    <property type="match status" value="1"/>
</dbReference>
<dbReference type="Pfam" id="PF08544">
    <property type="entry name" value="GHMP_kinases_C"/>
    <property type="match status" value="1"/>
</dbReference>
<dbReference type="SUPFAM" id="SSF54211">
    <property type="entry name" value="Ribosomal protein S5 domain 2-like"/>
    <property type="match status" value="1"/>
</dbReference>
<keyword evidence="5" id="KW-0418">Kinase</keyword>
<evidence type="ECO:0000256" key="5">
    <source>
        <dbReference type="ARBA" id="ARBA00022777"/>
    </source>
</evidence>
<evidence type="ECO:0000259" key="8">
    <source>
        <dbReference type="Pfam" id="PF00288"/>
    </source>
</evidence>
<keyword evidence="3" id="KW-0808">Transferase</keyword>
<dbReference type="AlphaFoldDB" id="A0A381TY78"/>
<reference evidence="10" key="1">
    <citation type="submission" date="2018-05" db="EMBL/GenBank/DDBJ databases">
        <authorList>
            <person name="Lanie J.A."/>
            <person name="Ng W.-L."/>
            <person name="Kazmierczak K.M."/>
            <person name="Andrzejewski T.M."/>
            <person name="Davidsen T.M."/>
            <person name="Wayne K.J."/>
            <person name="Tettelin H."/>
            <person name="Glass J.I."/>
            <person name="Rusch D."/>
            <person name="Podicherti R."/>
            <person name="Tsui H.-C.T."/>
            <person name="Winkler M.E."/>
        </authorList>
    </citation>
    <scope>NUCLEOTIDE SEQUENCE</scope>
</reference>
<keyword evidence="4" id="KW-0547">Nucleotide-binding</keyword>
<dbReference type="GO" id="GO:0005524">
    <property type="term" value="F:ATP binding"/>
    <property type="evidence" value="ECO:0007669"/>
    <property type="project" value="UniProtKB-KW"/>
</dbReference>
<evidence type="ECO:0000313" key="10">
    <source>
        <dbReference type="EMBL" id="SVA20401.1"/>
    </source>
</evidence>
<dbReference type="EC" id="2.7.1.148" evidence="2"/>
<protein>
    <recommendedName>
        <fullName evidence="2">4-(cytidine 5'-diphospho)-2-C-methyl-D-erythritol kinase</fullName>
        <ecNumber evidence="2">2.7.1.148</ecNumber>
    </recommendedName>
    <alternativeName>
        <fullName evidence="7">4-(cytidine-5'-diphospho)-2-C-methyl-D-erythritol kinase</fullName>
    </alternativeName>
</protein>
<dbReference type="InterPro" id="IPR004424">
    <property type="entry name" value="IspE"/>
</dbReference>
<name>A0A381TY78_9ZZZZ</name>
<evidence type="ECO:0000256" key="6">
    <source>
        <dbReference type="ARBA" id="ARBA00022840"/>
    </source>
</evidence>
<dbReference type="InterPro" id="IPR014721">
    <property type="entry name" value="Ribsml_uS5_D2-typ_fold_subgr"/>
</dbReference>
<feature type="domain" description="GHMP kinase N-terminal" evidence="8">
    <location>
        <begin position="65"/>
        <end position="146"/>
    </location>
</feature>
<dbReference type="InterPro" id="IPR036554">
    <property type="entry name" value="GHMP_kinase_C_sf"/>
</dbReference>
<dbReference type="PANTHER" id="PTHR43527">
    <property type="entry name" value="4-DIPHOSPHOCYTIDYL-2-C-METHYL-D-ERYTHRITOL KINASE, CHLOROPLASTIC"/>
    <property type="match status" value="1"/>
</dbReference>